<feature type="region of interest" description="Disordered" evidence="1">
    <location>
        <begin position="15"/>
        <end position="37"/>
    </location>
</feature>
<comment type="caution">
    <text evidence="2">The sequence shown here is derived from an EMBL/GenBank/DDBJ whole genome shotgun (WGS) entry which is preliminary data.</text>
</comment>
<name>A0ABR9JNV9_9ACTN</name>
<keyword evidence="3" id="KW-1185">Reference proteome</keyword>
<evidence type="ECO:0000256" key="1">
    <source>
        <dbReference type="SAM" id="MobiDB-lite"/>
    </source>
</evidence>
<dbReference type="Proteomes" id="UP000627838">
    <property type="component" value="Unassembled WGS sequence"/>
</dbReference>
<dbReference type="EMBL" id="JADBDZ010000001">
    <property type="protein sequence ID" value="MBE1532253.1"/>
    <property type="molecule type" value="Genomic_DNA"/>
</dbReference>
<reference evidence="2 3" key="1">
    <citation type="submission" date="2020-10" db="EMBL/GenBank/DDBJ databases">
        <title>Sequencing the genomes of 1000 actinobacteria strains.</title>
        <authorList>
            <person name="Klenk H.-P."/>
        </authorList>
    </citation>
    <scope>NUCLEOTIDE SEQUENCE [LARGE SCALE GENOMIC DNA]</scope>
    <source>
        <strain evidence="2 3">DSM 46744</strain>
    </source>
</reference>
<proteinExistence type="predicted"/>
<organism evidence="2 3">
    <name type="scientific">Actinomadura algeriensis</name>
    <dbReference type="NCBI Taxonomy" id="1679523"/>
    <lineage>
        <taxon>Bacteria</taxon>
        <taxon>Bacillati</taxon>
        <taxon>Actinomycetota</taxon>
        <taxon>Actinomycetes</taxon>
        <taxon>Streptosporangiales</taxon>
        <taxon>Thermomonosporaceae</taxon>
        <taxon>Actinomadura</taxon>
    </lineage>
</organism>
<evidence type="ECO:0000313" key="3">
    <source>
        <dbReference type="Proteomes" id="UP000627838"/>
    </source>
</evidence>
<sequence>MDDGKEVHLAGLSFSSLGGLPLDAWSARTRPPRQYPH</sequence>
<protein>
    <submittedName>
        <fullName evidence="2">Uncharacterized protein</fullName>
    </submittedName>
</protein>
<gene>
    <name evidence="2" type="ORF">H4W34_002086</name>
</gene>
<evidence type="ECO:0000313" key="2">
    <source>
        <dbReference type="EMBL" id="MBE1532253.1"/>
    </source>
</evidence>
<accession>A0ABR9JNV9</accession>